<dbReference type="InterPro" id="IPR016084">
    <property type="entry name" value="Haem_Oase-like_multi-hlx"/>
</dbReference>
<dbReference type="AlphaFoldDB" id="A0A7Y4H7J8"/>
<protein>
    <submittedName>
        <fullName evidence="2">Uncharacterized protein</fullName>
    </submittedName>
</protein>
<accession>A0A7Y4H7J8</accession>
<name>A0A7Y4H7J8_9BRAD</name>
<organism evidence="2 3">
    <name type="scientific">Bradyrhizobium archetypum</name>
    <dbReference type="NCBI Taxonomy" id="2721160"/>
    <lineage>
        <taxon>Bacteria</taxon>
        <taxon>Pseudomonadati</taxon>
        <taxon>Pseudomonadota</taxon>
        <taxon>Alphaproteobacteria</taxon>
        <taxon>Hyphomicrobiales</taxon>
        <taxon>Nitrobacteraceae</taxon>
        <taxon>Bradyrhizobium</taxon>
    </lineage>
</organism>
<reference evidence="2 3" key="1">
    <citation type="submission" date="2020-03" db="EMBL/GenBank/DDBJ databases">
        <title>Bradyrhizobium diversity isolated from nodules of Muelleranthus trifoliolatus.</title>
        <authorList>
            <person name="Klepa M."/>
            <person name="Helene L."/>
            <person name="Hungria M."/>
        </authorList>
    </citation>
    <scope>NUCLEOTIDE SEQUENCE [LARGE SCALE GENOMIC DNA]</scope>
    <source>
        <strain evidence="2 3">WSM 1744</strain>
    </source>
</reference>
<gene>
    <name evidence="2" type="ORF">HCN50_21295</name>
</gene>
<feature type="compositionally biased region" description="Basic and acidic residues" evidence="1">
    <location>
        <begin position="291"/>
        <end position="305"/>
    </location>
</feature>
<keyword evidence="3" id="KW-1185">Reference proteome</keyword>
<dbReference type="RefSeq" id="WP_171711623.1">
    <property type="nucleotide sequence ID" value="NZ_JAAVLW010000006.1"/>
</dbReference>
<dbReference type="Proteomes" id="UP000528734">
    <property type="component" value="Unassembled WGS sequence"/>
</dbReference>
<comment type="caution">
    <text evidence="2">The sequence shown here is derived from an EMBL/GenBank/DDBJ whole genome shotgun (WGS) entry which is preliminary data.</text>
</comment>
<proteinExistence type="predicted"/>
<dbReference type="Gene3D" id="1.20.910.10">
    <property type="entry name" value="Heme oxygenase-like"/>
    <property type="match status" value="1"/>
</dbReference>
<dbReference type="EMBL" id="JAAVLW010000006">
    <property type="protein sequence ID" value="NOJ48754.1"/>
    <property type="molecule type" value="Genomic_DNA"/>
</dbReference>
<sequence length="305" mass="33484">MERPVTEWVNVTGDISIIARESGEVWFHTLSGAKEDMDPFATLMTGAGSKGSTVGLLDGAINLGFAGIEQSLARPEPTLVGYAVALVGAYHTSVDTPRNLRRAAGRFVELGRPEVAAYLEERAREETGHDRLALKDLRALGLPAERLVANYIPEGIKPLCKRFDDLCVEDYPIGCIGYSYCLERIAALKQKTDVEKVQAMCPDGIDATRFLRSHSSLGSEAAHVEETIEFVASLPANDRIRVVQETYESALIMAEGYNHELLKSEAEMLEELHQAIGEALPFRPDLSASRGETRSARTEMSEMMP</sequence>
<evidence type="ECO:0000313" key="2">
    <source>
        <dbReference type="EMBL" id="NOJ48754.1"/>
    </source>
</evidence>
<feature type="region of interest" description="Disordered" evidence="1">
    <location>
        <begin position="284"/>
        <end position="305"/>
    </location>
</feature>
<evidence type="ECO:0000256" key="1">
    <source>
        <dbReference type="SAM" id="MobiDB-lite"/>
    </source>
</evidence>
<evidence type="ECO:0000313" key="3">
    <source>
        <dbReference type="Proteomes" id="UP000528734"/>
    </source>
</evidence>
<dbReference type="SUPFAM" id="SSF48613">
    <property type="entry name" value="Heme oxygenase-like"/>
    <property type="match status" value="1"/>
</dbReference>